<dbReference type="PANTHER" id="PTHR48011">
    <property type="entry name" value="CCR4-NOT TRANSCRIPTIONAL COMPLEX SUBUNIT CAF120-RELATED"/>
    <property type="match status" value="1"/>
</dbReference>
<protein>
    <submittedName>
        <fullName evidence="9">Mitogen-activated protein kinase kinase kinase ANP1</fullName>
    </submittedName>
</protein>
<evidence type="ECO:0000256" key="4">
    <source>
        <dbReference type="ARBA" id="ARBA00022840"/>
    </source>
</evidence>
<dbReference type="SMART" id="SM00220">
    <property type="entry name" value="S_TKc"/>
    <property type="match status" value="1"/>
</dbReference>
<dbReference type="AlphaFoldDB" id="A0A1D1YK31"/>
<evidence type="ECO:0000313" key="9">
    <source>
        <dbReference type="EMBL" id="JAT54974.1"/>
    </source>
</evidence>
<sequence>MKEWVRGAVVGRGSFGTVNLATVVPKQGNPVVMAVKSSPVSDASTLLQEKAVLHHLAGCPEIVSCYGDDLSVEPDGRRLYNLFLEYVPGGPLSELCRGNPMAEGDVRRYAASLLRGLRRVHAAGYVHCDVKPQNVLVAGAGRAKVADFGLARKAGAGGAAPLRGTPLYMAPESVGKGEHEPPSDIWSFGCVVAEMATGEAPWRSRGVSDPAALLFFLGAGEEVPEIPETLSEQGRDFLRRCLVRDPAQRWTAEMLLDHPFLEAHAGCGKDDCSVDTSPDSDHDEDDPRGQLGPTPRSVFGFPTWVSTASPHPSISSSSPASPSPPSSSQDAHLTPADRLRRLGTGPPEPSWDSPVHSSGSGWITVRDEGSPEETTPEEENRGLVQPSEVAAGNTAWVDPVELVLPWPPRRDSGGQCRPHELVSGDGRSAQEGEWSESRGDSRRGGVEVVPAVAMAAVGG</sequence>
<dbReference type="SUPFAM" id="SSF56112">
    <property type="entry name" value="Protein kinase-like (PK-like)"/>
    <property type="match status" value="1"/>
</dbReference>
<dbReference type="GO" id="GO:0005524">
    <property type="term" value="F:ATP binding"/>
    <property type="evidence" value="ECO:0007669"/>
    <property type="project" value="UniProtKB-UniRule"/>
</dbReference>
<dbReference type="GO" id="GO:0004674">
    <property type="term" value="F:protein serine/threonine kinase activity"/>
    <property type="evidence" value="ECO:0007669"/>
    <property type="project" value="UniProtKB-KW"/>
</dbReference>
<dbReference type="GO" id="GO:0007165">
    <property type="term" value="P:signal transduction"/>
    <property type="evidence" value="ECO:0007669"/>
    <property type="project" value="TreeGrafter"/>
</dbReference>
<evidence type="ECO:0000256" key="3">
    <source>
        <dbReference type="ARBA" id="ARBA00022777"/>
    </source>
</evidence>
<dbReference type="EMBL" id="GDJX01012962">
    <property type="protein sequence ID" value="JAT54974.1"/>
    <property type="molecule type" value="Transcribed_RNA"/>
</dbReference>
<evidence type="ECO:0000256" key="2">
    <source>
        <dbReference type="ARBA" id="ARBA00022741"/>
    </source>
</evidence>
<dbReference type="CDD" id="cd06606">
    <property type="entry name" value="STKc_MAPKKK"/>
    <property type="match status" value="1"/>
</dbReference>
<dbReference type="PANTHER" id="PTHR48011:SF18">
    <property type="entry name" value="MITOGEN-ACTIVATED PROTEIN KINASE KINASE KINASE 19-RELATED"/>
    <property type="match status" value="1"/>
</dbReference>
<dbReference type="Pfam" id="PF00069">
    <property type="entry name" value="Pkinase"/>
    <property type="match status" value="1"/>
</dbReference>
<dbReference type="PROSITE" id="PS50011">
    <property type="entry name" value="PROTEIN_KINASE_DOM"/>
    <property type="match status" value="1"/>
</dbReference>
<dbReference type="InterPro" id="IPR000719">
    <property type="entry name" value="Prot_kinase_dom"/>
</dbReference>
<feature type="compositionally biased region" description="Basic and acidic residues" evidence="7">
    <location>
        <begin position="435"/>
        <end position="444"/>
    </location>
</feature>
<feature type="domain" description="Protein kinase" evidence="8">
    <location>
        <begin position="4"/>
        <end position="261"/>
    </location>
</feature>
<dbReference type="InterPro" id="IPR052751">
    <property type="entry name" value="Plant_MAPKKK"/>
</dbReference>
<keyword evidence="1" id="KW-0808">Transferase</keyword>
<dbReference type="PROSITE" id="PS00108">
    <property type="entry name" value="PROTEIN_KINASE_ST"/>
    <property type="match status" value="1"/>
</dbReference>
<keyword evidence="6" id="KW-0723">Serine/threonine-protein kinase</keyword>
<keyword evidence="3 9" id="KW-0418">Kinase</keyword>
<dbReference type="InterPro" id="IPR008271">
    <property type="entry name" value="Ser/Thr_kinase_AS"/>
</dbReference>
<evidence type="ECO:0000259" key="8">
    <source>
        <dbReference type="PROSITE" id="PS50011"/>
    </source>
</evidence>
<reference evidence="9" key="1">
    <citation type="submission" date="2015-07" db="EMBL/GenBank/DDBJ databases">
        <title>Transcriptome Assembly of Anthurium amnicola.</title>
        <authorList>
            <person name="Suzuki J."/>
        </authorList>
    </citation>
    <scope>NUCLEOTIDE SEQUENCE</scope>
</reference>
<organism evidence="9">
    <name type="scientific">Anthurium amnicola</name>
    <dbReference type="NCBI Taxonomy" id="1678845"/>
    <lineage>
        <taxon>Eukaryota</taxon>
        <taxon>Viridiplantae</taxon>
        <taxon>Streptophyta</taxon>
        <taxon>Embryophyta</taxon>
        <taxon>Tracheophyta</taxon>
        <taxon>Spermatophyta</taxon>
        <taxon>Magnoliopsida</taxon>
        <taxon>Liliopsida</taxon>
        <taxon>Araceae</taxon>
        <taxon>Pothoideae</taxon>
        <taxon>Potheae</taxon>
        <taxon>Anthurium</taxon>
    </lineage>
</organism>
<keyword evidence="4 5" id="KW-0067">ATP-binding</keyword>
<name>A0A1D1YK31_9ARAE</name>
<accession>A0A1D1YK31</accession>
<evidence type="ECO:0000256" key="5">
    <source>
        <dbReference type="PROSITE-ProRule" id="PRU10141"/>
    </source>
</evidence>
<feature type="region of interest" description="Disordered" evidence="7">
    <location>
        <begin position="407"/>
        <end position="444"/>
    </location>
</feature>
<dbReference type="PROSITE" id="PS00107">
    <property type="entry name" value="PROTEIN_KINASE_ATP"/>
    <property type="match status" value="1"/>
</dbReference>
<dbReference type="Gene3D" id="1.10.510.10">
    <property type="entry name" value="Transferase(Phosphotransferase) domain 1"/>
    <property type="match status" value="1"/>
</dbReference>
<gene>
    <name evidence="9" type="primary">ANP1_3</name>
    <name evidence="9" type="ORF">g.107629</name>
</gene>
<proteinExistence type="inferred from homology"/>
<evidence type="ECO:0000256" key="6">
    <source>
        <dbReference type="RuleBase" id="RU000304"/>
    </source>
</evidence>
<evidence type="ECO:0000256" key="1">
    <source>
        <dbReference type="ARBA" id="ARBA00022679"/>
    </source>
</evidence>
<evidence type="ECO:0000256" key="7">
    <source>
        <dbReference type="SAM" id="MobiDB-lite"/>
    </source>
</evidence>
<feature type="compositionally biased region" description="Low complexity" evidence="7">
    <location>
        <begin position="306"/>
        <end position="320"/>
    </location>
</feature>
<dbReference type="InterPro" id="IPR017441">
    <property type="entry name" value="Protein_kinase_ATP_BS"/>
</dbReference>
<feature type="region of interest" description="Disordered" evidence="7">
    <location>
        <begin position="271"/>
        <end position="392"/>
    </location>
</feature>
<comment type="similarity">
    <text evidence="6">Belongs to the protein kinase superfamily.</text>
</comment>
<feature type="compositionally biased region" description="Basic and acidic residues" evidence="7">
    <location>
        <begin position="408"/>
        <end position="422"/>
    </location>
</feature>
<keyword evidence="2 5" id="KW-0547">Nucleotide-binding</keyword>
<dbReference type="InterPro" id="IPR011009">
    <property type="entry name" value="Kinase-like_dom_sf"/>
</dbReference>
<feature type="binding site" evidence="5">
    <location>
        <position position="36"/>
    </location>
    <ligand>
        <name>ATP</name>
        <dbReference type="ChEBI" id="CHEBI:30616"/>
    </ligand>
</feature>